<reference evidence="2" key="1">
    <citation type="journal article" date="2022" name="Mol. Ecol. Resour.">
        <title>The genomes of chicory, endive, great burdock and yacon provide insights into Asteraceae palaeo-polyploidization history and plant inulin production.</title>
        <authorList>
            <person name="Fan W."/>
            <person name="Wang S."/>
            <person name="Wang H."/>
            <person name="Wang A."/>
            <person name="Jiang F."/>
            <person name="Liu H."/>
            <person name="Zhao H."/>
            <person name="Xu D."/>
            <person name="Zhang Y."/>
        </authorList>
    </citation>
    <scope>NUCLEOTIDE SEQUENCE [LARGE SCALE GENOMIC DNA]</scope>
    <source>
        <strain evidence="2">cv. Yunnan</strain>
    </source>
</reference>
<dbReference type="EMBL" id="CM042036">
    <property type="protein sequence ID" value="KAI3743756.1"/>
    <property type="molecule type" value="Genomic_DNA"/>
</dbReference>
<comment type="caution">
    <text evidence="1">The sequence shown here is derived from an EMBL/GenBank/DDBJ whole genome shotgun (WGS) entry which is preliminary data.</text>
</comment>
<proteinExistence type="predicted"/>
<dbReference type="Proteomes" id="UP001056120">
    <property type="component" value="Linkage Group LG19"/>
</dbReference>
<reference evidence="1 2" key="2">
    <citation type="journal article" date="2022" name="Mol. Ecol. Resour.">
        <title>The genomes of chicory, endive, great burdock and yacon provide insights into Asteraceae paleo-polyploidization history and plant inulin production.</title>
        <authorList>
            <person name="Fan W."/>
            <person name="Wang S."/>
            <person name="Wang H."/>
            <person name="Wang A."/>
            <person name="Jiang F."/>
            <person name="Liu H."/>
            <person name="Zhao H."/>
            <person name="Xu D."/>
            <person name="Zhang Y."/>
        </authorList>
    </citation>
    <scope>NUCLEOTIDE SEQUENCE [LARGE SCALE GENOMIC DNA]</scope>
    <source>
        <strain evidence="2">cv. Yunnan</strain>
        <tissue evidence="1">Leaves</tissue>
    </source>
</reference>
<protein>
    <submittedName>
        <fullName evidence="1">Uncharacterized protein</fullName>
    </submittedName>
</protein>
<evidence type="ECO:0000313" key="1">
    <source>
        <dbReference type="EMBL" id="KAI3743756.1"/>
    </source>
</evidence>
<organism evidence="1 2">
    <name type="scientific">Smallanthus sonchifolius</name>
    <dbReference type="NCBI Taxonomy" id="185202"/>
    <lineage>
        <taxon>Eukaryota</taxon>
        <taxon>Viridiplantae</taxon>
        <taxon>Streptophyta</taxon>
        <taxon>Embryophyta</taxon>
        <taxon>Tracheophyta</taxon>
        <taxon>Spermatophyta</taxon>
        <taxon>Magnoliopsida</taxon>
        <taxon>eudicotyledons</taxon>
        <taxon>Gunneridae</taxon>
        <taxon>Pentapetalae</taxon>
        <taxon>asterids</taxon>
        <taxon>campanulids</taxon>
        <taxon>Asterales</taxon>
        <taxon>Asteraceae</taxon>
        <taxon>Asteroideae</taxon>
        <taxon>Heliantheae alliance</taxon>
        <taxon>Millerieae</taxon>
        <taxon>Smallanthus</taxon>
    </lineage>
</organism>
<evidence type="ECO:0000313" key="2">
    <source>
        <dbReference type="Proteomes" id="UP001056120"/>
    </source>
</evidence>
<sequence>MASGYKHFSHKHNLMMHEMPEGAEVSCSGCNSSATKTIYICWQCNFYLHEQCFQATRSRKHPSHPQHPLTLVPYPTYPSNSFYCNYCKIIGTGFSYSCSDCDFDLHVQCAYSISSATNFHQPHPVTNPHPHHISYPNQEIVSMVPNVPSISFPTPIPIPAPAQYSINITQDSYMAQNVPTFSIPTSAQNPVPSISFPTPIPIPAPTLVPVPAQYPINITQDSYMAQNVSTFSVPTSAQNPVPSVSFPNPIPVPALTPAPTQIPTPVPVPAQYPINITQDSYMAQNASTFSVPTSAQNPVSSVYPIPVPAPALTPTPIPTPVPAQYPINITQDSYMAQNALTFSVPTSAQNPITSAQNAYQSQSFTSVPTSVHNSSIPQNTPLAFVPSSAPNSQPSHGESGQNKTQNLGIKHFSHPHSLVMVNIKHGKKKIACSGCQETLIGKGYACVEQNCGFQLDESCFNLDKEIQHKSHPPHHLNLLSSSPYKNTNGKFTCNACFKDGTGFNYHCSICEHDLHVKCANLKETVKRDDHEHVLKLFYECPLMGEEYTFFCDVCNRVVHRDHWTYYCKECDFGTHLDCVDREVCDETSGDDPVVDARSDQQRVEESNEYARISAIGRQNALDNI</sequence>
<name>A0ACB9DBV9_9ASTR</name>
<accession>A0ACB9DBV9</accession>
<keyword evidence="2" id="KW-1185">Reference proteome</keyword>
<gene>
    <name evidence="1" type="ORF">L1987_56822</name>
</gene>